<accession>A0A4U5N3X3</accession>
<name>A0A4U5N3X3_STECR</name>
<keyword evidence="2" id="KW-1133">Transmembrane helix</keyword>
<comment type="caution">
    <text evidence="3">The sequence shown here is derived from an EMBL/GenBank/DDBJ whole genome shotgun (WGS) entry which is preliminary data.</text>
</comment>
<keyword evidence="2" id="KW-0472">Membrane</keyword>
<sequence>MMLRKLKIGGFKEFSPNVNFTEYCTTWSLEHCPHPGSDAEFLQMALEIANIEYETVQKDLNTTDLIVDCIENGTIDMSILAIRITEDRFDRISYTTPINFLKFGYLIRDTEKLESDDFLLHTFRPEIYPLLLAGLLVTAFAVRFLCHSDSGFFTWIWRLFILFFNQDHFFFNPKLKTMFVGGSWIIFAFLVVSYYQVSLMMVLNFKLCSGQNEELSNRSSPRRSSIQHTSTRSGQNRLRRVDRSLHQQWIRTLAILRGPASMCTSPAFNFERIARCVQHAPRKEKLRWILRRQH</sequence>
<keyword evidence="2" id="KW-0812">Transmembrane</keyword>
<gene>
    <name evidence="3" type="ORF">L596_018087</name>
</gene>
<proteinExistence type="predicted"/>
<dbReference type="PANTHER" id="PTHR22714:SF8">
    <property type="entry name" value="PROTEIN CBG02446"/>
    <property type="match status" value="1"/>
</dbReference>
<organism evidence="3 4">
    <name type="scientific">Steinernema carpocapsae</name>
    <name type="common">Entomopathogenic nematode</name>
    <dbReference type="NCBI Taxonomy" id="34508"/>
    <lineage>
        <taxon>Eukaryota</taxon>
        <taxon>Metazoa</taxon>
        <taxon>Ecdysozoa</taxon>
        <taxon>Nematoda</taxon>
        <taxon>Chromadorea</taxon>
        <taxon>Rhabditida</taxon>
        <taxon>Tylenchina</taxon>
        <taxon>Panagrolaimomorpha</taxon>
        <taxon>Strongyloidoidea</taxon>
        <taxon>Steinernematidae</taxon>
        <taxon>Steinernema</taxon>
    </lineage>
</organism>
<dbReference type="Gene3D" id="3.40.190.10">
    <property type="entry name" value="Periplasmic binding protein-like II"/>
    <property type="match status" value="1"/>
</dbReference>
<evidence type="ECO:0008006" key="5">
    <source>
        <dbReference type="Google" id="ProtNLM"/>
    </source>
</evidence>
<dbReference type="InterPro" id="IPR040128">
    <property type="entry name" value="T25E4.2-like"/>
</dbReference>
<dbReference type="Proteomes" id="UP000298663">
    <property type="component" value="Unassembled WGS sequence"/>
</dbReference>
<evidence type="ECO:0000313" key="4">
    <source>
        <dbReference type="Proteomes" id="UP000298663"/>
    </source>
</evidence>
<keyword evidence="4" id="KW-1185">Reference proteome</keyword>
<dbReference type="PANTHER" id="PTHR22714">
    <property type="entry name" value="PROTEIN CBG02446-RELATED"/>
    <property type="match status" value="1"/>
</dbReference>
<evidence type="ECO:0000256" key="2">
    <source>
        <dbReference type="SAM" id="Phobius"/>
    </source>
</evidence>
<dbReference type="OrthoDB" id="5784654at2759"/>
<evidence type="ECO:0000313" key="3">
    <source>
        <dbReference type="EMBL" id="TKR77038.1"/>
    </source>
</evidence>
<feature type="transmembrane region" description="Helical" evidence="2">
    <location>
        <begin position="177"/>
        <end position="197"/>
    </location>
</feature>
<feature type="region of interest" description="Disordered" evidence="1">
    <location>
        <begin position="215"/>
        <end position="237"/>
    </location>
</feature>
<evidence type="ECO:0000256" key="1">
    <source>
        <dbReference type="SAM" id="MobiDB-lite"/>
    </source>
</evidence>
<feature type="transmembrane region" description="Helical" evidence="2">
    <location>
        <begin position="127"/>
        <end position="145"/>
    </location>
</feature>
<feature type="compositionally biased region" description="Polar residues" evidence="1">
    <location>
        <begin position="215"/>
        <end position="236"/>
    </location>
</feature>
<dbReference type="STRING" id="34508.A0A4U5N3X3"/>
<reference evidence="3 4" key="2">
    <citation type="journal article" date="2019" name="G3 (Bethesda)">
        <title>Hybrid Assembly of the Genome of the Entomopathogenic Nematode Steinernema carpocapsae Identifies the X-Chromosome.</title>
        <authorList>
            <person name="Serra L."/>
            <person name="Macchietto M."/>
            <person name="Macias-Munoz A."/>
            <person name="McGill C.J."/>
            <person name="Rodriguez I.M."/>
            <person name="Rodriguez B."/>
            <person name="Murad R."/>
            <person name="Mortazavi A."/>
        </authorList>
    </citation>
    <scope>NUCLEOTIDE SEQUENCE [LARGE SCALE GENOMIC DNA]</scope>
    <source>
        <strain evidence="3 4">ALL</strain>
    </source>
</reference>
<dbReference type="SUPFAM" id="SSF53850">
    <property type="entry name" value="Periplasmic binding protein-like II"/>
    <property type="match status" value="1"/>
</dbReference>
<dbReference type="EMBL" id="AZBU02000005">
    <property type="protein sequence ID" value="TKR77038.1"/>
    <property type="molecule type" value="Genomic_DNA"/>
</dbReference>
<reference evidence="3 4" key="1">
    <citation type="journal article" date="2015" name="Genome Biol.">
        <title>Comparative genomics of Steinernema reveals deeply conserved gene regulatory networks.</title>
        <authorList>
            <person name="Dillman A.R."/>
            <person name="Macchietto M."/>
            <person name="Porter C.F."/>
            <person name="Rogers A."/>
            <person name="Williams B."/>
            <person name="Antoshechkin I."/>
            <person name="Lee M.M."/>
            <person name="Goodwin Z."/>
            <person name="Lu X."/>
            <person name="Lewis E.E."/>
            <person name="Goodrich-Blair H."/>
            <person name="Stock S.P."/>
            <person name="Adams B.J."/>
            <person name="Sternberg P.W."/>
            <person name="Mortazavi A."/>
        </authorList>
    </citation>
    <scope>NUCLEOTIDE SEQUENCE [LARGE SCALE GENOMIC DNA]</scope>
    <source>
        <strain evidence="3 4">ALL</strain>
    </source>
</reference>
<protein>
    <recommendedName>
        <fullName evidence="5">Solute-binding protein family 3/N-terminal domain-containing protein</fullName>
    </recommendedName>
</protein>
<dbReference type="AlphaFoldDB" id="A0A4U5N3X3"/>